<dbReference type="Gene3D" id="1.10.3790.10">
    <property type="entry name" value="NinB"/>
    <property type="match status" value="1"/>
</dbReference>
<dbReference type="AlphaFoldDB" id="A0A2D0KB28"/>
<reference evidence="1 2" key="1">
    <citation type="journal article" date="2017" name="Nat. Microbiol.">
        <title>Natural product diversity associated with the nematode symbionts Photorhabdus and Xenorhabdus.</title>
        <authorList>
            <person name="Tobias N.J."/>
            <person name="Wolff H."/>
            <person name="Djahanschiri B."/>
            <person name="Grundmann F."/>
            <person name="Kronenwerth M."/>
            <person name="Shi Y.M."/>
            <person name="Simonyi S."/>
            <person name="Grun P."/>
            <person name="Shapiro-Ilan D."/>
            <person name="Pidot S.J."/>
            <person name="Stinear T.P."/>
            <person name="Ebersberger I."/>
            <person name="Bode H.B."/>
        </authorList>
    </citation>
    <scope>NUCLEOTIDE SEQUENCE [LARGE SCALE GENOMIC DNA]</scope>
    <source>
        <strain evidence="1 2">DSM 17904</strain>
    </source>
</reference>
<dbReference type="Proteomes" id="UP000222366">
    <property type="component" value="Unassembled WGS sequence"/>
</dbReference>
<accession>A0A2D0KB28</accession>
<evidence type="ECO:0000313" key="2">
    <source>
        <dbReference type="Proteomes" id="UP000222366"/>
    </source>
</evidence>
<organism evidence="1 2">
    <name type="scientific">Xenorhabdus stockiae</name>
    <dbReference type="NCBI Taxonomy" id="351614"/>
    <lineage>
        <taxon>Bacteria</taxon>
        <taxon>Pseudomonadati</taxon>
        <taxon>Pseudomonadota</taxon>
        <taxon>Gammaproteobacteria</taxon>
        <taxon>Enterobacterales</taxon>
        <taxon>Morganellaceae</taxon>
        <taxon>Xenorhabdus</taxon>
    </lineage>
</organism>
<name>A0A2D0KB28_9GAMM</name>
<protein>
    <submittedName>
        <fullName evidence="1">NinB protein</fullName>
    </submittedName>
</protein>
<dbReference type="Pfam" id="PF05772">
    <property type="entry name" value="NinB"/>
    <property type="match status" value="1"/>
</dbReference>
<dbReference type="RefSeq" id="WP_099126076.1">
    <property type="nucleotide sequence ID" value="NZ_CAWNRH010000135.1"/>
</dbReference>
<comment type="caution">
    <text evidence="1">The sequence shown here is derived from an EMBL/GenBank/DDBJ whole genome shotgun (WGS) entry which is preliminary data.</text>
</comment>
<dbReference type="InterPro" id="IPR008711">
    <property type="entry name" value="Recombinase_NinB"/>
</dbReference>
<sequence>MYSTDKQIFLLRNAHILKNLIVTLDNLPLNDEFPIQITISDSSRTLPQNDKFHALCGDVSKQGIEWAGNTWKTPEWKCIFVSGHAKATGKEGQLIAGLEGELVPLARESTARMSMKRMSSLIEYSQAWAVCQGVKLTETRYALNYYGHRI</sequence>
<dbReference type="SUPFAM" id="SSF103370">
    <property type="entry name" value="NinB"/>
    <property type="match status" value="1"/>
</dbReference>
<keyword evidence="2" id="KW-1185">Reference proteome</keyword>
<dbReference type="InterPro" id="IPR036619">
    <property type="entry name" value="NinB_sf"/>
</dbReference>
<dbReference type="EMBL" id="NJAJ01000058">
    <property type="protein sequence ID" value="PHM60603.1"/>
    <property type="molecule type" value="Genomic_DNA"/>
</dbReference>
<evidence type="ECO:0000313" key="1">
    <source>
        <dbReference type="EMBL" id="PHM60603.1"/>
    </source>
</evidence>
<proteinExistence type="predicted"/>
<gene>
    <name evidence="1" type="ORF">Xsto_03832</name>
</gene>